<feature type="region of interest" description="Disordered" evidence="1">
    <location>
        <begin position="38"/>
        <end position="87"/>
    </location>
</feature>
<dbReference type="RefSeq" id="WP_273306834.1">
    <property type="nucleotide sequence ID" value="NZ_DYUD01000026.1"/>
</dbReference>
<gene>
    <name evidence="3" type="ORF">K8U91_09975</name>
</gene>
<name>A0A921MS42_9BACT</name>
<protein>
    <recommendedName>
        <fullName evidence="5">DUF4834 domain-containing protein</fullName>
    </recommendedName>
</protein>
<keyword evidence="2" id="KW-0812">Transmembrane</keyword>
<evidence type="ECO:0000256" key="2">
    <source>
        <dbReference type="SAM" id="Phobius"/>
    </source>
</evidence>
<dbReference type="EMBL" id="DYUD01000026">
    <property type="protein sequence ID" value="HJG89778.1"/>
    <property type="molecule type" value="Genomic_DNA"/>
</dbReference>
<accession>A0A921MS42</accession>
<feature type="transmembrane region" description="Helical" evidence="2">
    <location>
        <begin position="6"/>
        <end position="27"/>
    </location>
</feature>
<feature type="compositionally biased region" description="Acidic residues" evidence="1">
    <location>
        <begin position="75"/>
        <end position="87"/>
    </location>
</feature>
<comment type="caution">
    <text evidence="3">The sequence shown here is derived from an EMBL/GenBank/DDBJ whole genome shotgun (WGS) entry which is preliminary data.</text>
</comment>
<proteinExistence type="predicted"/>
<sequence>MHLAFLLLIILFVIFFVPLLALVQMVVRFISRLFFGRSEGAAGNPFGRQSQNRGQSGRTTWYTSSKKSKKKIDSSEGEYIDFEDIKE</sequence>
<keyword evidence="2" id="KW-0472">Membrane</keyword>
<feature type="compositionally biased region" description="Polar residues" evidence="1">
    <location>
        <begin position="47"/>
        <end position="63"/>
    </location>
</feature>
<reference evidence="3" key="1">
    <citation type="journal article" date="2021" name="PeerJ">
        <title>Extensive microbial diversity within the chicken gut microbiome revealed by metagenomics and culture.</title>
        <authorList>
            <person name="Gilroy R."/>
            <person name="Ravi A."/>
            <person name="Getino M."/>
            <person name="Pursley I."/>
            <person name="Horton D.L."/>
            <person name="Alikhan N.F."/>
            <person name="Baker D."/>
            <person name="Gharbi K."/>
            <person name="Hall N."/>
            <person name="Watson M."/>
            <person name="Adriaenssens E.M."/>
            <person name="Foster-Nyarko E."/>
            <person name="Jarju S."/>
            <person name="Secka A."/>
            <person name="Antonio M."/>
            <person name="Oren A."/>
            <person name="Chaudhuri R.R."/>
            <person name="La Ragione R."/>
            <person name="Hildebrand F."/>
            <person name="Pallen M.J."/>
        </authorList>
    </citation>
    <scope>NUCLEOTIDE SEQUENCE</scope>
    <source>
        <strain evidence="3">CHK121-7720</strain>
    </source>
</reference>
<evidence type="ECO:0000313" key="3">
    <source>
        <dbReference type="EMBL" id="HJG89778.1"/>
    </source>
</evidence>
<evidence type="ECO:0000313" key="4">
    <source>
        <dbReference type="Proteomes" id="UP000757103"/>
    </source>
</evidence>
<evidence type="ECO:0000256" key="1">
    <source>
        <dbReference type="SAM" id="MobiDB-lite"/>
    </source>
</evidence>
<evidence type="ECO:0008006" key="5">
    <source>
        <dbReference type="Google" id="ProtNLM"/>
    </source>
</evidence>
<dbReference type="Proteomes" id="UP000757103">
    <property type="component" value="Unassembled WGS sequence"/>
</dbReference>
<reference evidence="3" key="2">
    <citation type="submission" date="2021-09" db="EMBL/GenBank/DDBJ databases">
        <authorList>
            <person name="Gilroy R."/>
        </authorList>
    </citation>
    <scope>NUCLEOTIDE SEQUENCE</scope>
    <source>
        <strain evidence="3">CHK121-7720</strain>
    </source>
</reference>
<organism evidence="3 4">
    <name type="scientific">Barnesiella viscericola</name>
    <dbReference type="NCBI Taxonomy" id="397865"/>
    <lineage>
        <taxon>Bacteria</taxon>
        <taxon>Pseudomonadati</taxon>
        <taxon>Bacteroidota</taxon>
        <taxon>Bacteroidia</taxon>
        <taxon>Bacteroidales</taxon>
        <taxon>Barnesiellaceae</taxon>
        <taxon>Barnesiella</taxon>
    </lineage>
</organism>
<dbReference type="AlphaFoldDB" id="A0A921MS42"/>
<keyword evidence="2" id="KW-1133">Transmembrane helix</keyword>